<accession>A0A564Z6Z6</accession>
<gene>
    <name evidence="1" type="ORF">WMSIL1_LOCUS13173</name>
</gene>
<name>A0A564Z6Z6_HYMDI</name>
<evidence type="ECO:0000313" key="2">
    <source>
        <dbReference type="Proteomes" id="UP000321570"/>
    </source>
</evidence>
<organism evidence="1 2">
    <name type="scientific">Hymenolepis diminuta</name>
    <name type="common">Rat tapeworm</name>
    <dbReference type="NCBI Taxonomy" id="6216"/>
    <lineage>
        <taxon>Eukaryota</taxon>
        <taxon>Metazoa</taxon>
        <taxon>Spiralia</taxon>
        <taxon>Lophotrochozoa</taxon>
        <taxon>Platyhelminthes</taxon>
        <taxon>Cestoda</taxon>
        <taxon>Eucestoda</taxon>
        <taxon>Cyclophyllidea</taxon>
        <taxon>Hymenolepididae</taxon>
        <taxon>Hymenolepis</taxon>
    </lineage>
</organism>
<reference evidence="1 2" key="1">
    <citation type="submission" date="2019-07" db="EMBL/GenBank/DDBJ databases">
        <authorList>
            <person name="Jastrzebski P J."/>
            <person name="Paukszto L."/>
            <person name="Jastrzebski P J."/>
        </authorList>
    </citation>
    <scope>NUCLEOTIDE SEQUENCE [LARGE SCALE GENOMIC DNA]</scope>
    <source>
        <strain evidence="1 2">WMS-il1</strain>
    </source>
</reference>
<dbReference type="EMBL" id="CABIJS010000690">
    <property type="protein sequence ID" value="VUZ55285.1"/>
    <property type="molecule type" value="Genomic_DNA"/>
</dbReference>
<dbReference type="AlphaFoldDB" id="A0A564Z6Z6"/>
<keyword evidence="2" id="KW-1185">Reference proteome</keyword>
<dbReference type="Proteomes" id="UP000321570">
    <property type="component" value="Unassembled WGS sequence"/>
</dbReference>
<evidence type="ECO:0000313" key="1">
    <source>
        <dbReference type="EMBL" id="VUZ55285.1"/>
    </source>
</evidence>
<protein>
    <submittedName>
        <fullName evidence="1">Uncharacterized protein</fullName>
    </submittedName>
</protein>
<proteinExistence type="predicted"/>
<sequence>MKALARTYTYRVGIDKTYYCLLSTVLNVKMLLEILYVKYQCLGLQQNHHEAKCTSVFLVLIMEFST</sequence>